<dbReference type="OrthoDB" id="9805788at2"/>
<feature type="transmembrane region" description="Helical" evidence="8">
    <location>
        <begin position="441"/>
        <end position="460"/>
    </location>
</feature>
<evidence type="ECO:0000256" key="3">
    <source>
        <dbReference type="ARBA" id="ARBA00022475"/>
    </source>
</evidence>
<evidence type="ECO:0000256" key="2">
    <source>
        <dbReference type="ARBA" id="ARBA00010323"/>
    </source>
</evidence>
<dbReference type="InterPro" id="IPR051085">
    <property type="entry name" value="MB_O-acyltransferase"/>
</dbReference>
<feature type="transmembrane region" description="Helical" evidence="8">
    <location>
        <begin position="115"/>
        <end position="136"/>
    </location>
</feature>
<dbReference type="EMBL" id="CP003422">
    <property type="protein sequence ID" value="AFH65287.1"/>
    <property type="molecule type" value="Genomic_DNA"/>
</dbReference>
<keyword evidence="7 9" id="KW-0012">Acyltransferase</keyword>
<feature type="transmembrane region" description="Helical" evidence="8">
    <location>
        <begin position="156"/>
        <end position="174"/>
    </location>
</feature>
<dbReference type="GO" id="GO:0042121">
    <property type="term" value="P:alginic acid biosynthetic process"/>
    <property type="evidence" value="ECO:0007669"/>
    <property type="project" value="InterPro"/>
</dbReference>
<organism evidence="9 10">
    <name type="scientific">Paenibacillus mucilaginosus K02</name>
    <dbReference type="NCBI Taxonomy" id="997761"/>
    <lineage>
        <taxon>Bacteria</taxon>
        <taxon>Bacillati</taxon>
        <taxon>Bacillota</taxon>
        <taxon>Bacilli</taxon>
        <taxon>Bacillales</taxon>
        <taxon>Paenibacillaceae</taxon>
        <taxon>Paenibacillus</taxon>
    </lineage>
</organism>
<reference evidence="9 10" key="1">
    <citation type="submission" date="2013-06" db="EMBL/GenBank/DDBJ databases">
        <title>Complete genome sequence of Paenibacillus mucilaginosus K02.</title>
        <authorList>
            <person name="Xiao B."/>
            <person name="Sun L."/>
            <person name="Xiao L."/>
            <person name="Lian B."/>
        </authorList>
    </citation>
    <scope>NUCLEOTIDE SEQUENCE [LARGE SCALE GENOMIC DNA]</scope>
    <source>
        <strain evidence="9 10">K02</strain>
    </source>
</reference>
<keyword evidence="3 7" id="KW-1003">Cell membrane</keyword>
<feature type="transmembrane region" description="Helical" evidence="8">
    <location>
        <begin position="315"/>
        <end position="338"/>
    </location>
</feature>
<evidence type="ECO:0000256" key="7">
    <source>
        <dbReference type="PIRNR" id="PIRNR016636"/>
    </source>
</evidence>
<dbReference type="GO" id="GO:0005886">
    <property type="term" value="C:plasma membrane"/>
    <property type="evidence" value="ECO:0007669"/>
    <property type="project" value="UniProtKB-SubCell"/>
</dbReference>
<dbReference type="InterPro" id="IPR004299">
    <property type="entry name" value="MBOAT_fam"/>
</dbReference>
<dbReference type="HOGENOM" id="CLU_025255_0_1_9"/>
<accession>I0BSE0</accession>
<dbReference type="AlphaFoldDB" id="I0BSE0"/>
<evidence type="ECO:0000256" key="8">
    <source>
        <dbReference type="SAM" id="Phobius"/>
    </source>
</evidence>
<feature type="transmembrane region" description="Helical" evidence="8">
    <location>
        <begin position="49"/>
        <end position="67"/>
    </location>
</feature>
<evidence type="ECO:0000256" key="5">
    <source>
        <dbReference type="ARBA" id="ARBA00022989"/>
    </source>
</evidence>
<dbReference type="InterPro" id="IPR028362">
    <property type="entry name" value="AlgI"/>
</dbReference>
<dbReference type="PATRIC" id="fig|997761.3.peg.6435"/>
<dbReference type="RefSeq" id="WP_014652628.1">
    <property type="nucleotide sequence ID" value="NC_017672.3"/>
</dbReference>
<dbReference type="GO" id="GO:0016746">
    <property type="term" value="F:acyltransferase activity"/>
    <property type="evidence" value="ECO:0007669"/>
    <property type="project" value="UniProtKB-KW"/>
</dbReference>
<sequence length="499" mass="57207">MLFNSWEFFVLLLITFGLYYIPALQKLQIPILIAASLVFYGYHQPVLLLLLMLSILINAVSSYGVFYGRKEHRLLWASLGVVVNLAILAFFKYSSLVYQSLFGHEGDIALWLSGLPLPLGISFFTFQGISLVVDVYREKQKGEGRISIEKNFGKHLFIITFFKAFFPQLVAGPIVKAYDFLPQIKRKLMRDIPWDSAFKLLTMGYFLKMVVADNMKDQTFWIAYPYFQLESSVTLAAMLFGYSMQIFADFAGYSLIALGLAALFGYRMPHNFNFPYISTSLGEFWRRWHISLSTWLKEYLYIALGGNRKGKTRTYINLFLVMVLGGLWHGAAWSYAIWGAWHGGALAIERAVQTWLKKRKTKTAGFGTIPPEVAGRIAATSEAAAEKHWSTPFLKGLYMLLVFTFVTIGWLLFKLPEFHHVILYVSSIATNFHRGIDFGKVLYILIYSLPVIVYHMVYLIRQSKGQAWGRRLEPLFYAVMLFFILLNSGDAGEFIYFQF</sequence>
<feature type="transmembrane region" description="Helical" evidence="8">
    <location>
        <begin position="396"/>
        <end position="413"/>
    </location>
</feature>
<gene>
    <name evidence="9" type="ORF">B2K_32060</name>
</gene>
<dbReference type="InterPro" id="IPR024194">
    <property type="entry name" value="Ac/AlaTfrase_AlgI/DltB"/>
</dbReference>
<evidence type="ECO:0000256" key="1">
    <source>
        <dbReference type="ARBA" id="ARBA00004651"/>
    </source>
</evidence>
<proteinExistence type="inferred from homology"/>
<evidence type="ECO:0000256" key="4">
    <source>
        <dbReference type="ARBA" id="ARBA00022692"/>
    </source>
</evidence>
<feature type="transmembrane region" description="Helical" evidence="8">
    <location>
        <begin position="6"/>
        <end position="22"/>
    </location>
</feature>
<dbReference type="Proteomes" id="UP000007392">
    <property type="component" value="Chromosome"/>
</dbReference>
<keyword evidence="5 8" id="KW-1133">Transmembrane helix</keyword>
<dbReference type="PIRSF" id="PIRSF500217">
    <property type="entry name" value="AlgI"/>
    <property type="match status" value="1"/>
</dbReference>
<keyword evidence="6 7" id="KW-0472">Membrane</keyword>
<dbReference type="KEGG" id="pmw:B2K_32060"/>
<feature type="transmembrane region" description="Helical" evidence="8">
    <location>
        <begin position="250"/>
        <end position="266"/>
    </location>
</feature>
<evidence type="ECO:0000256" key="6">
    <source>
        <dbReference type="ARBA" id="ARBA00023136"/>
    </source>
</evidence>
<dbReference type="PANTHER" id="PTHR13285:SF18">
    <property type="entry name" value="PROTEIN-CYSTEINE N-PALMITOYLTRANSFERASE RASP"/>
    <property type="match status" value="1"/>
</dbReference>
<protein>
    <submittedName>
        <fullName evidence="9">O-acyltransferase</fullName>
    </submittedName>
</protein>
<dbReference type="PANTHER" id="PTHR13285">
    <property type="entry name" value="ACYLTRANSFERASE"/>
    <property type="match status" value="1"/>
</dbReference>
<evidence type="ECO:0000313" key="10">
    <source>
        <dbReference type="Proteomes" id="UP000007392"/>
    </source>
</evidence>
<keyword evidence="4 8" id="KW-0812">Transmembrane</keyword>
<comment type="similarity">
    <text evidence="2 7">Belongs to the membrane-bound acyltransferase family.</text>
</comment>
<evidence type="ECO:0000313" key="9">
    <source>
        <dbReference type="EMBL" id="AFH65287.1"/>
    </source>
</evidence>
<feature type="transmembrane region" description="Helical" evidence="8">
    <location>
        <begin position="74"/>
        <end position="95"/>
    </location>
</feature>
<keyword evidence="7 9" id="KW-0808">Transferase</keyword>
<name>I0BSE0_9BACL</name>
<comment type="subcellular location">
    <subcellularLocation>
        <location evidence="1">Cell membrane</location>
        <topology evidence="1">Multi-pass membrane protein</topology>
    </subcellularLocation>
</comment>
<dbReference type="Pfam" id="PF03062">
    <property type="entry name" value="MBOAT"/>
    <property type="match status" value="1"/>
</dbReference>
<feature type="transmembrane region" description="Helical" evidence="8">
    <location>
        <begin position="475"/>
        <end position="497"/>
    </location>
</feature>
<dbReference type="PIRSF" id="PIRSF016636">
    <property type="entry name" value="AlgI_DltB"/>
    <property type="match status" value="1"/>
</dbReference>